<dbReference type="InterPro" id="IPR019752">
    <property type="entry name" value="Pyrv/ketoisovalerate_OxRed_cat"/>
</dbReference>
<dbReference type="InterPro" id="IPR011894">
    <property type="entry name" value="PorC_KorC"/>
</dbReference>
<evidence type="ECO:0000256" key="1">
    <source>
        <dbReference type="ARBA" id="ARBA00023002"/>
    </source>
</evidence>
<organism evidence="3">
    <name type="scientific">marine sediment metagenome</name>
    <dbReference type="NCBI Taxonomy" id="412755"/>
    <lineage>
        <taxon>unclassified sequences</taxon>
        <taxon>metagenomes</taxon>
        <taxon>ecological metagenomes</taxon>
    </lineage>
</organism>
<dbReference type="PANTHER" id="PTHR43366:SF1">
    <property type="entry name" value="PYRUVATE SYNTHASE SUBUNIT PORC"/>
    <property type="match status" value="1"/>
</dbReference>
<dbReference type="InterPro" id="IPR002869">
    <property type="entry name" value="Pyrv_flavodox_OxRed_cen"/>
</dbReference>
<protein>
    <recommendedName>
        <fullName evidence="2">Pyruvate/ketoisovalerate oxidoreductase catalytic domain-containing protein</fullName>
    </recommendedName>
</protein>
<dbReference type="PANTHER" id="PTHR43366">
    <property type="entry name" value="PYRUVATE SYNTHASE SUBUNIT PORC"/>
    <property type="match status" value="1"/>
</dbReference>
<comment type="caution">
    <text evidence="3">The sequence shown here is derived from an EMBL/GenBank/DDBJ whole genome shotgun (WGS) entry which is preliminary data.</text>
</comment>
<sequence length="186" mass="20083">MMDEIRLHGMGGQGVVAAGELLAIAASFEDKFCRAVPMYGSARRGAPVLAFVQIGEESEATRSMIYHPGYLLVLDPTLPETTSLTTGLKEGGVIVYNTPKPVEEAAGVFDVRLSRFGVVDATGIAEGILGRPIPNTTMLGAFVRVTGLLRLESIHKAVEKRFDPRIAEMNKEAVRAGYEEVEVVTY</sequence>
<dbReference type="NCBIfam" id="TIGR02175">
    <property type="entry name" value="PorC_KorC"/>
    <property type="match status" value="1"/>
</dbReference>
<keyword evidence="1" id="KW-0560">Oxidoreductase</keyword>
<reference evidence="3" key="1">
    <citation type="journal article" date="2014" name="Front. Microbiol.">
        <title>High frequency of phylogenetically diverse reductive dehalogenase-homologous genes in deep subseafloor sedimentary metagenomes.</title>
        <authorList>
            <person name="Kawai M."/>
            <person name="Futagami T."/>
            <person name="Toyoda A."/>
            <person name="Takaki Y."/>
            <person name="Nishi S."/>
            <person name="Hori S."/>
            <person name="Arai W."/>
            <person name="Tsubouchi T."/>
            <person name="Morono Y."/>
            <person name="Uchiyama I."/>
            <person name="Ito T."/>
            <person name="Fujiyama A."/>
            <person name="Inagaki F."/>
            <person name="Takami H."/>
        </authorList>
    </citation>
    <scope>NUCLEOTIDE SEQUENCE</scope>
    <source>
        <strain evidence="3">Expedition CK06-06</strain>
    </source>
</reference>
<feature type="domain" description="Pyruvate/ketoisovalerate oxidoreductase catalytic" evidence="2">
    <location>
        <begin position="11"/>
        <end position="179"/>
    </location>
</feature>
<evidence type="ECO:0000313" key="3">
    <source>
        <dbReference type="EMBL" id="GAF94138.1"/>
    </source>
</evidence>
<dbReference type="InterPro" id="IPR051626">
    <property type="entry name" value="Oxidoreductase_gamma_subunit"/>
</dbReference>
<dbReference type="Gene3D" id="3.40.920.10">
    <property type="entry name" value="Pyruvate-ferredoxin oxidoreductase, PFOR, domain III"/>
    <property type="match status" value="1"/>
</dbReference>
<dbReference type="GO" id="GO:0016625">
    <property type="term" value="F:oxidoreductase activity, acting on the aldehyde or oxo group of donors, iron-sulfur protein as acceptor"/>
    <property type="evidence" value="ECO:0007669"/>
    <property type="project" value="InterPro"/>
</dbReference>
<dbReference type="AlphaFoldDB" id="X0TKQ9"/>
<name>X0TKQ9_9ZZZZ</name>
<evidence type="ECO:0000259" key="2">
    <source>
        <dbReference type="Pfam" id="PF01558"/>
    </source>
</evidence>
<gene>
    <name evidence="3" type="ORF">S01H1_26041</name>
</gene>
<proteinExistence type="predicted"/>
<dbReference type="SUPFAM" id="SSF53323">
    <property type="entry name" value="Pyruvate-ferredoxin oxidoreductase, PFOR, domain III"/>
    <property type="match status" value="1"/>
</dbReference>
<accession>X0TKQ9</accession>
<dbReference type="Pfam" id="PF01558">
    <property type="entry name" value="POR"/>
    <property type="match status" value="1"/>
</dbReference>
<dbReference type="EMBL" id="BARS01015766">
    <property type="protein sequence ID" value="GAF94138.1"/>
    <property type="molecule type" value="Genomic_DNA"/>
</dbReference>